<reference evidence="1 2" key="1">
    <citation type="journal article" date="2017" name="Mol. Plant">
        <title>The Genome of Medicinal Plant Macleaya cordata Provides New Insights into Benzylisoquinoline Alkaloids Metabolism.</title>
        <authorList>
            <person name="Liu X."/>
            <person name="Liu Y."/>
            <person name="Huang P."/>
            <person name="Ma Y."/>
            <person name="Qing Z."/>
            <person name="Tang Q."/>
            <person name="Cao H."/>
            <person name="Cheng P."/>
            <person name="Zheng Y."/>
            <person name="Yuan Z."/>
            <person name="Zhou Y."/>
            <person name="Liu J."/>
            <person name="Tang Z."/>
            <person name="Zhuo Y."/>
            <person name="Zhang Y."/>
            <person name="Yu L."/>
            <person name="Huang J."/>
            <person name="Yang P."/>
            <person name="Peng Q."/>
            <person name="Zhang J."/>
            <person name="Jiang W."/>
            <person name="Zhang Z."/>
            <person name="Lin K."/>
            <person name="Ro D.K."/>
            <person name="Chen X."/>
            <person name="Xiong X."/>
            <person name="Shang Y."/>
            <person name="Huang S."/>
            <person name="Zeng J."/>
        </authorList>
    </citation>
    <scope>NUCLEOTIDE SEQUENCE [LARGE SCALE GENOMIC DNA]</scope>
    <source>
        <strain evidence="2">cv. BLH2017</strain>
        <tissue evidence="1">Root</tissue>
    </source>
</reference>
<dbReference type="InParanoid" id="A0A200PU27"/>
<dbReference type="OMA" id="DMMVSKV"/>
<evidence type="ECO:0000313" key="2">
    <source>
        <dbReference type="Proteomes" id="UP000195402"/>
    </source>
</evidence>
<dbReference type="Gene3D" id="1.25.10.10">
    <property type="entry name" value="Leucine-rich Repeat Variant"/>
    <property type="match status" value="1"/>
</dbReference>
<dbReference type="InterPro" id="IPR011989">
    <property type="entry name" value="ARM-like"/>
</dbReference>
<dbReference type="PANTHER" id="PTHR36725">
    <property type="entry name" value="SENESCENCE-ASSOCIATED PROTEIN AAF, CHLOROLPLASTIC"/>
    <property type="match status" value="1"/>
</dbReference>
<dbReference type="GO" id="GO:0034599">
    <property type="term" value="P:cellular response to oxidative stress"/>
    <property type="evidence" value="ECO:0007669"/>
    <property type="project" value="TreeGrafter"/>
</dbReference>
<dbReference type="STRING" id="56857.A0A200PU27"/>
<dbReference type="OrthoDB" id="2019593at2759"/>
<dbReference type="GO" id="GO:0010150">
    <property type="term" value="P:leaf senescence"/>
    <property type="evidence" value="ECO:0007669"/>
    <property type="project" value="InterPro"/>
</dbReference>
<dbReference type="GO" id="GO:0009507">
    <property type="term" value="C:chloroplast"/>
    <property type="evidence" value="ECO:0007669"/>
    <property type="project" value="TreeGrafter"/>
</dbReference>
<dbReference type="InterPro" id="IPR044973">
    <property type="entry name" value="AAF-like"/>
</dbReference>
<dbReference type="PANTHER" id="PTHR36725:SF1">
    <property type="entry name" value="SENESCENCE-ASSOCIATED PROTEIN AAF, CHLOROLPLASTIC"/>
    <property type="match status" value="1"/>
</dbReference>
<dbReference type="FunCoup" id="A0A200PU27">
    <property type="interactions" value="292"/>
</dbReference>
<keyword evidence="2" id="KW-1185">Reference proteome</keyword>
<proteinExistence type="predicted"/>
<name>A0A200PU27_MACCD</name>
<accession>A0A200PU27</accession>
<dbReference type="Proteomes" id="UP000195402">
    <property type="component" value="Unassembled WGS sequence"/>
</dbReference>
<gene>
    <name evidence="1" type="ORF">BVC80_9071g12</name>
</gene>
<dbReference type="EMBL" id="MVGT01004039">
    <property type="protein sequence ID" value="OVA01696.1"/>
    <property type="molecule type" value="Genomic_DNA"/>
</dbReference>
<dbReference type="AlphaFoldDB" id="A0A200PU27"/>
<organism evidence="1 2">
    <name type="scientific">Macleaya cordata</name>
    <name type="common">Five-seeded plume-poppy</name>
    <name type="synonym">Bocconia cordata</name>
    <dbReference type="NCBI Taxonomy" id="56857"/>
    <lineage>
        <taxon>Eukaryota</taxon>
        <taxon>Viridiplantae</taxon>
        <taxon>Streptophyta</taxon>
        <taxon>Embryophyta</taxon>
        <taxon>Tracheophyta</taxon>
        <taxon>Spermatophyta</taxon>
        <taxon>Magnoliopsida</taxon>
        <taxon>Ranunculales</taxon>
        <taxon>Papaveraceae</taxon>
        <taxon>Papaveroideae</taxon>
        <taxon>Macleaya</taxon>
    </lineage>
</organism>
<comment type="caution">
    <text evidence="1">The sequence shown here is derived from an EMBL/GenBank/DDBJ whole genome shotgun (WGS) entry which is preliminary data.</text>
</comment>
<evidence type="ECO:0000313" key="1">
    <source>
        <dbReference type="EMBL" id="OVA01696.1"/>
    </source>
</evidence>
<protein>
    <submittedName>
        <fullName evidence="1">Uncharacterized protein</fullName>
    </submittedName>
</protein>
<sequence length="470" mass="51892">MALTTSKVSAGPMVTNRANVTEPCGIISTFSKSIQHNGVNPTIHRVELRRPGYGRFLAAKLIFSSEALWHISGKPCTYAVGRENSALCQSTGTHNTEAKECFRNTNDCSDVARAQIGDEEVENLFGSVSPELSAEHTSTHSSKGLSDVCKFVYNDAKFVNERARSDIVLLSRGIMRLNDRACQDVAVLGLEFLKLDARAREDTEKIDHGVKKKAERLHHIATILKDKAGSKLKSVADKHWNDGALEADLRRADLLAKRRALEDAFMALEFVKNIHDMMVTKMYKLPLRRKQGSLSANDIRSIMLEKNGKTFDFFPGEISSDRITAIQEVYLSMASALSEADGIDYTDPEELELLVATLIDLDAMDGKSSVSLLVECSSSPDASTRQALANALSAAPSMWTLGNAGMGALQRLAEDDNPAIAAAASKTINELKKQWEIEEGDSWRFMMNQKPFKETDDIIEEKNDDDVEKE</sequence>